<keyword evidence="3" id="KW-1185">Reference proteome</keyword>
<protein>
    <submittedName>
        <fullName evidence="2">Uncharacterized protein</fullName>
    </submittedName>
</protein>
<name>A0AA38P9H1_9AGAR</name>
<reference evidence="2" key="1">
    <citation type="submission" date="2022-08" db="EMBL/GenBank/DDBJ databases">
        <authorList>
            <consortium name="DOE Joint Genome Institute"/>
            <person name="Min B."/>
            <person name="Riley R."/>
            <person name="Sierra-Patev S."/>
            <person name="Naranjo-Ortiz M."/>
            <person name="Looney B."/>
            <person name="Konkel Z."/>
            <person name="Slot J.C."/>
            <person name="Sakamoto Y."/>
            <person name="Steenwyk J.L."/>
            <person name="Rokas A."/>
            <person name="Carro J."/>
            <person name="Camarero S."/>
            <person name="Ferreira P."/>
            <person name="Molpeceres G."/>
            <person name="Ruiz-Duenas F.J."/>
            <person name="Serrano A."/>
            <person name="Henrissat B."/>
            <person name="Drula E."/>
            <person name="Hughes K.W."/>
            <person name="Mata J.L."/>
            <person name="Ishikawa N.K."/>
            <person name="Vargas-Isla R."/>
            <person name="Ushijima S."/>
            <person name="Smith C.A."/>
            <person name="Ahrendt S."/>
            <person name="Andreopoulos W."/>
            <person name="He G."/>
            <person name="Labutti K."/>
            <person name="Lipzen A."/>
            <person name="Ng V."/>
            <person name="Sandor L."/>
            <person name="Barry K."/>
            <person name="Martinez A.T."/>
            <person name="Xiao Y."/>
            <person name="Gibbons J.G."/>
            <person name="Terashima K."/>
            <person name="Hibbett D.S."/>
            <person name="Grigoriev I.V."/>
        </authorList>
    </citation>
    <scope>NUCLEOTIDE SEQUENCE</scope>
    <source>
        <strain evidence="2">TFB9207</strain>
    </source>
</reference>
<feature type="region of interest" description="Disordered" evidence="1">
    <location>
        <begin position="233"/>
        <end position="254"/>
    </location>
</feature>
<feature type="compositionally biased region" description="Polar residues" evidence="1">
    <location>
        <begin position="237"/>
        <end position="254"/>
    </location>
</feature>
<evidence type="ECO:0000256" key="1">
    <source>
        <dbReference type="SAM" id="MobiDB-lite"/>
    </source>
</evidence>
<gene>
    <name evidence="2" type="ORF">F5878DRAFT_661142</name>
</gene>
<comment type="caution">
    <text evidence="2">The sequence shown here is derived from an EMBL/GenBank/DDBJ whole genome shotgun (WGS) entry which is preliminary data.</text>
</comment>
<feature type="region of interest" description="Disordered" evidence="1">
    <location>
        <begin position="130"/>
        <end position="214"/>
    </location>
</feature>
<sequence length="254" mass="28434">MPVVVLVFTPFTNLIFSPSPLLSLSLSLSIYISHSLPRCPRPIIRTPLTRPEPNKPPRARRLPRLSRRPFQIQIVLRPEPHRDVPSPRKIARSVLPHEETFAASFYGKFFVRKMDLYLLKRRPEEWKTVQARKARKKADGNDTVTIPSITSMTSTTSMTFADPPTSLSTVVDTDNVSGVPSTKPPFTKAPEPTGATKTTDPSKKRSTKPGSKTRLTSCSTLLSALWPDKYKDGYAPTSPQLSVSMSMSQNQDMW</sequence>
<dbReference type="EMBL" id="MU806179">
    <property type="protein sequence ID" value="KAJ3838506.1"/>
    <property type="molecule type" value="Genomic_DNA"/>
</dbReference>
<evidence type="ECO:0000313" key="2">
    <source>
        <dbReference type="EMBL" id="KAJ3838506.1"/>
    </source>
</evidence>
<proteinExistence type="predicted"/>
<organism evidence="2 3">
    <name type="scientific">Lentinula raphanica</name>
    <dbReference type="NCBI Taxonomy" id="153919"/>
    <lineage>
        <taxon>Eukaryota</taxon>
        <taxon>Fungi</taxon>
        <taxon>Dikarya</taxon>
        <taxon>Basidiomycota</taxon>
        <taxon>Agaricomycotina</taxon>
        <taxon>Agaricomycetes</taxon>
        <taxon>Agaricomycetidae</taxon>
        <taxon>Agaricales</taxon>
        <taxon>Marasmiineae</taxon>
        <taxon>Omphalotaceae</taxon>
        <taxon>Lentinula</taxon>
    </lineage>
</organism>
<feature type="region of interest" description="Disordered" evidence="1">
    <location>
        <begin position="43"/>
        <end position="62"/>
    </location>
</feature>
<dbReference type="Proteomes" id="UP001163846">
    <property type="component" value="Unassembled WGS sequence"/>
</dbReference>
<feature type="compositionally biased region" description="Low complexity" evidence="1">
    <location>
        <begin position="143"/>
        <end position="159"/>
    </location>
</feature>
<evidence type="ECO:0000313" key="3">
    <source>
        <dbReference type="Proteomes" id="UP001163846"/>
    </source>
</evidence>
<dbReference type="AlphaFoldDB" id="A0AA38P9H1"/>
<feature type="compositionally biased region" description="Polar residues" evidence="1">
    <location>
        <begin position="165"/>
        <end position="180"/>
    </location>
</feature>
<accession>A0AA38P9H1</accession>